<comment type="caution">
    <text evidence="1">The sequence shown here is derived from an EMBL/GenBank/DDBJ whole genome shotgun (WGS) entry which is preliminary data.</text>
</comment>
<accession>A0A066ZCG1</accession>
<reference evidence="1 2" key="1">
    <citation type="submission" date="2014-05" db="EMBL/GenBank/DDBJ databases">
        <title>Draft Genome Sequence of Kitasatospora cheerisanensis KCTC 2395.</title>
        <authorList>
            <person name="Nam D.H."/>
        </authorList>
    </citation>
    <scope>NUCLEOTIDE SEQUENCE [LARGE SCALE GENOMIC DNA]</scope>
    <source>
        <strain evidence="1 2">KCTC 2395</strain>
    </source>
</reference>
<proteinExistence type="predicted"/>
<dbReference type="EMBL" id="JNBY01000015">
    <property type="protein sequence ID" value="KDN87825.1"/>
    <property type="molecule type" value="Genomic_DNA"/>
</dbReference>
<name>A0A066ZCG1_9ACTN</name>
<gene>
    <name evidence="1" type="ORF">KCH_04720</name>
</gene>
<evidence type="ECO:0000313" key="2">
    <source>
        <dbReference type="Proteomes" id="UP000027178"/>
    </source>
</evidence>
<dbReference type="eggNOG" id="ENOG5033F3B">
    <property type="taxonomic scope" value="Bacteria"/>
</dbReference>
<dbReference type="Proteomes" id="UP000027178">
    <property type="component" value="Unassembled WGS sequence"/>
</dbReference>
<sequence>MAARTASFPYRDEESLYLYDGDGTEPGEVLAGSTKLPFAVERVLPVIAHVLGSVSELRRAVPDAEWRVHLDDLDVPWDEEEGYALPGMHDAELIAELGGP</sequence>
<dbReference type="AlphaFoldDB" id="A0A066ZCG1"/>
<evidence type="ECO:0000313" key="1">
    <source>
        <dbReference type="EMBL" id="KDN87825.1"/>
    </source>
</evidence>
<keyword evidence="2" id="KW-1185">Reference proteome</keyword>
<protein>
    <submittedName>
        <fullName evidence="1">Uncharacterized protein</fullName>
    </submittedName>
</protein>
<organism evidence="1 2">
    <name type="scientific">Kitasatospora cheerisanensis KCTC 2395</name>
    <dbReference type="NCBI Taxonomy" id="1348663"/>
    <lineage>
        <taxon>Bacteria</taxon>
        <taxon>Bacillati</taxon>
        <taxon>Actinomycetota</taxon>
        <taxon>Actinomycetes</taxon>
        <taxon>Kitasatosporales</taxon>
        <taxon>Streptomycetaceae</taxon>
        <taxon>Kitasatospora</taxon>
    </lineage>
</organism>
<dbReference type="PATRIC" id="fig|1348663.4.peg.444"/>
<dbReference type="HOGENOM" id="CLU_151291_0_0_11"/>